<name>A0A7J6UID8_PEROL</name>
<accession>A0A7J6UID8</accession>
<feature type="compositionally biased region" description="Low complexity" evidence="1">
    <location>
        <begin position="107"/>
        <end position="116"/>
    </location>
</feature>
<evidence type="ECO:0000313" key="2">
    <source>
        <dbReference type="EMBL" id="KAF4757039.1"/>
    </source>
</evidence>
<proteinExistence type="predicted"/>
<evidence type="ECO:0000313" key="3">
    <source>
        <dbReference type="Proteomes" id="UP000553632"/>
    </source>
</evidence>
<gene>
    <name evidence="2" type="primary">IWS1_5</name>
    <name evidence="2" type="ORF">FOZ63_033097</name>
</gene>
<sequence length="278" mass="31659">MLVSCPTLSLGKLRGNQPPRRHRARQLCLPHSGMLVTSIRRQKRRMLSNSLGHQAIAIGYGPRGFVSELRLSLSAMSVESVDVRHFTVPNPGFEDSEDVVKEEDTSDSSISVSTPSLRRPKPSYVSQEWAAYSARLHYERDRSRNRWVHPEWEERSLLRQKLLLKTRRLKGGKVNSTSVLDEFTDPPFPDQAKSRRMFPALFARHAFTEEEASEYALAIGKARLVTYHSRWGEYDIKFVSQLIDIAIYNKVIPSEQRVQHLAKKFGESSMGSSTTTST</sequence>
<reference evidence="2 3" key="1">
    <citation type="submission" date="2020-04" db="EMBL/GenBank/DDBJ databases">
        <title>Perkinsus olseni comparative genomics.</title>
        <authorList>
            <person name="Bogema D.R."/>
        </authorList>
    </citation>
    <scope>NUCLEOTIDE SEQUENCE [LARGE SCALE GENOMIC DNA]</scope>
    <source>
        <strain evidence="2 3">ATCC PRA-207</strain>
    </source>
</reference>
<organism evidence="2 3">
    <name type="scientific">Perkinsus olseni</name>
    <name type="common">Perkinsus atlanticus</name>
    <dbReference type="NCBI Taxonomy" id="32597"/>
    <lineage>
        <taxon>Eukaryota</taxon>
        <taxon>Sar</taxon>
        <taxon>Alveolata</taxon>
        <taxon>Perkinsozoa</taxon>
        <taxon>Perkinsea</taxon>
        <taxon>Perkinsida</taxon>
        <taxon>Perkinsidae</taxon>
        <taxon>Perkinsus</taxon>
    </lineage>
</organism>
<dbReference type="EMBL" id="JABANO010003123">
    <property type="protein sequence ID" value="KAF4757039.1"/>
    <property type="molecule type" value="Genomic_DNA"/>
</dbReference>
<protein>
    <submittedName>
        <fullName evidence="2">Transcription factor iws1</fullName>
    </submittedName>
</protein>
<keyword evidence="3" id="KW-1185">Reference proteome</keyword>
<evidence type="ECO:0000256" key="1">
    <source>
        <dbReference type="SAM" id="MobiDB-lite"/>
    </source>
</evidence>
<comment type="caution">
    <text evidence="2">The sequence shown here is derived from an EMBL/GenBank/DDBJ whole genome shotgun (WGS) entry which is preliminary data.</text>
</comment>
<dbReference type="AlphaFoldDB" id="A0A7J6UID8"/>
<feature type="region of interest" description="Disordered" evidence="1">
    <location>
        <begin position="92"/>
        <end position="119"/>
    </location>
</feature>
<dbReference type="Proteomes" id="UP000553632">
    <property type="component" value="Unassembled WGS sequence"/>
</dbReference>